<dbReference type="AlphaFoldDB" id="A0A4D7B1F1"/>
<dbReference type="PANTHER" id="PTHR30055">
    <property type="entry name" value="HTH-TYPE TRANSCRIPTIONAL REGULATOR RUTR"/>
    <property type="match status" value="1"/>
</dbReference>
<dbReference type="GO" id="GO:0000976">
    <property type="term" value="F:transcription cis-regulatory region binding"/>
    <property type="evidence" value="ECO:0007669"/>
    <property type="project" value="TreeGrafter"/>
</dbReference>
<dbReference type="PRINTS" id="PR00455">
    <property type="entry name" value="HTHTETR"/>
</dbReference>
<dbReference type="PROSITE" id="PS50977">
    <property type="entry name" value="HTH_TETR_2"/>
    <property type="match status" value="1"/>
</dbReference>
<name>A0A4D7B1F1_9HYPH</name>
<dbReference type="EMBL" id="CP039690">
    <property type="protein sequence ID" value="QCI64793.1"/>
    <property type="molecule type" value="Genomic_DNA"/>
</dbReference>
<dbReference type="Gene3D" id="1.10.10.60">
    <property type="entry name" value="Homeodomain-like"/>
    <property type="match status" value="1"/>
</dbReference>
<dbReference type="PROSITE" id="PS01081">
    <property type="entry name" value="HTH_TETR_1"/>
    <property type="match status" value="1"/>
</dbReference>
<dbReference type="GO" id="GO:0003700">
    <property type="term" value="F:DNA-binding transcription factor activity"/>
    <property type="evidence" value="ECO:0007669"/>
    <property type="project" value="TreeGrafter"/>
</dbReference>
<feature type="region of interest" description="Disordered" evidence="5">
    <location>
        <begin position="1"/>
        <end position="35"/>
    </location>
</feature>
<accession>A0A4D7B1F1</accession>
<evidence type="ECO:0000256" key="2">
    <source>
        <dbReference type="ARBA" id="ARBA00023125"/>
    </source>
</evidence>
<dbReference type="KEGG" id="pstg:E8M01_11500"/>
<protein>
    <submittedName>
        <fullName evidence="7">TetR/AcrR family transcriptional regulator</fullName>
    </submittedName>
</protein>
<keyword evidence="1" id="KW-0805">Transcription regulation</keyword>
<evidence type="ECO:0000256" key="4">
    <source>
        <dbReference type="PROSITE-ProRule" id="PRU00335"/>
    </source>
</evidence>
<dbReference type="InterPro" id="IPR036271">
    <property type="entry name" value="Tet_transcr_reg_TetR-rel_C_sf"/>
</dbReference>
<dbReference type="InterPro" id="IPR041490">
    <property type="entry name" value="KstR2_TetR_C"/>
</dbReference>
<dbReference type="SUPFAM" id="SSF48498">
    <property type="entry name" value="Tetracyclin repressor-like, C-terminal domain"/>
    <property type="match status" value="1"/>
</dbReference>
<evidence type="ECO:0000313" key="7">
    <source>
        <dbReference type="EMBL" id="QCI64793.1"/>
    </source>
</evidence>
<proteinExistence type="predicted"/>
<evidence type="ECO:0000256" key="1">
    <source>
        <dbReference type="ARBA" id="ARBA00023015"/>
    </source>
</evidence>
<reference evidence="7 8" key="1">
    <citation type="submission" date="2019-04" db="EMBL/GenBank/DDBJ databases">
        <title>Phreatobacter aquaticus sp. nov.</title>
        <authorList>
            <person name="Choi A."/>
        </authorList>
    </citation>
    <scope>NUCLEOTIDE SEQUENCE [LARGE SCALE GENOMIC DNA]</scope>
    <source>
        <strain evidence="7 8">KCTC 52518</strain>
    </source>
</reference>
<sequence>MNNIHYGQLGKRPVSDKRRSGGGHHVQGLARPGRGTGVLMPVISAKRMQDRRDSILSAAKQAFAEKGFEGTSIADIARAAGVSDGLAYRYFQNKRDLLNEVLRAFYERTMVDLEIIATRDAPFETRLHDLIHRHLVAFVADADLCRLFISEVRTASDYQGSPVHELNRRYTSILIRIIEAGVATGEVRADIDIRLVRDVIFGAVEHRSWAAVNGRPHDVDATARNLVELLRYGLIARRDAGAAS</sequence>
<dbReference type="OrthoDB" id="7185252at2"/>
<dbReference type="Pfam" id="PF17932">
    <property type="entry name" value="TetR_C_24"/>
    <property type="match status" value="1"/>
</dbReference>
<dbReference type="Proteomes" id="UP000298781">
    <property type="component" value="Chromosome"/>
</dbReference>
<dbReference type="Gene3D" id="1.10.357.10">
    <property type="entry name" value="Tetracycline Repressor, domain 2"/>
    <property type="match status" value="1"/>
</dbReference>
<dbReference type="InterPro" id="IPR023772">
    <property type="entry name" value="DNA-bd_HTH_TetR-type_CS"/>
</dbReference>
<dbReference type="PANTHER" id="PTHR30055:SF234">
    <property type="entry name" value="HTH-TYPE TRANSCRIPTIONAL REGULATOR BETI"/>
    <property type="match status" value="1"/>
</dbReference>
<keyword evidence="3" id="KW-0804">Transcription</keyword>
<keyword evidence="2 4" id="KW-0238">DNA-binding</keyword>
<organism evidence="7 8">
    <name type="scientific">Phreatobacter stygius</name>
    <dbReference type="NCBI Taxonomy" id="1940610"/>
    <lineage>
        <taxon>Bacteria</taxon>
        <taxon>Pseudomonadati</taxon>
        <taxon>Pseudomonadota</taxon>
        <taxon>Alphaproteobacteria</taxon>
        <taxon>Hyphomicrobiales</taxon>
        <taxon>Phreatobacteraceae</taxon>
        <taxon>Phreatobacter</taxon>
    </lineage>
</organism>
<dbReference type="InterPro" id="IPR001647">
    <property type="entry name" value="HTH_TetR"/>
</dbReference>
<dbReference type="SUPFAM" id="SSF46689">
    <property type="entry name" value="Homeodomain-like"/>
    <property type="match status" value="1"/>
</dbReference>
<keyword evidence="8" id="KW-1185">Reference proteome</keyword>
<feature type="domain" description="HTH tetR-type" evidence="6">
    <location>
        <begin position="49"/>
        <end position="109"/>
    </location>
</feature>
<dbReference type="InterPro" id="IPR009057">
    <property type="entry name" value="Homeodomain-like_sf"/>
</dbReference>
<evidence type="ECO:0000313" key="8">
    <source>
        <dbReference type="Proteomes" id="UP000298781"/>
    </source>
</evidence>
<dbReference type="InterPro" id="IPR050109">
    <property type="entry name" value="HTH-type_TetR-like_transc_reg"/>
</dbReference>
<feature type="DNA-binding region" description="H-T-H motif" evidence="4">
    <location>
        <begin position="72"/>
        <end position="91"/>
    </location>
</feature>
<dbReference type="Pfam" id="PF00440">
    <property type="entry name" value="TetR_N"/>
    <property type="match status" value="1"/>
</dbReference>
<evidence type="ECO:0000256" key="3">
    <source>
        <dbReference type="ARBA" id="ARBA00023163"/>
    </source>
</evidence>
<evidence type="ECO:0000259" key="6">
    <source>
        <dbReference type="PROSITE" id="PS50977"/>
    </source>
</evidence>
<evidence type="ECO:0000256" key="5">
    <source>
        <dbReference type="SAM" id="MobiDB-lite"/>
    </source>
</evidence>
<gene>
    <name evidence="7" type="ORF">E8M01_11500</name>
</gene>